<protein>
    <submittedName>
        <fullName evidence="2">VOC family protein</fullName>
    </submittedName>
</protein>
<accession>A0ABV3F1M9</accession>
<name>A0ABV3F1M9_9NOCA</name>
<dbReference type="InterPro" id="IPR037523">
    <property type="entry name" value="VOC_core"/>
</dbReference>
<feature type="domain" description="VOC" evidence="1">
    <location>
        <begin position="1"/>
        <end position="122"/>
    </location>
</feature>
<sequence length="125" mass="13472">MLDHLAVQCADLAASAAFYDRVLAPLGGTRLVDFGEVIGYGNASPPQPVFWLGPLSAGGGFRESHIAFTAPSRTAVRAFFQTAVDAGAQILHEPRTWPEYHSSYYGAFVRDPDGNNVEAVCHHPE</sequence>
<gene>
    <name evidence="2" type="ORF">AB0H72_02800</name>
</gene>
<dbReference type="Proteomes" id="UP001551658">
    <property type="component" value="Unassembled WGS sequence"/>
</dbReference>
<evidence type="ECO:0000259" key="1">
    <source>
        <dbReference type="PROSITE" id="PS51819"/>
    </source>
</evidence>
<dbReference type="PROSITE" id="PS51819">
    <property type="entry name" value="VOC"/>
    <property type="match status" value="1"/>
</dbReference>
<dbReference type="InterPro" id="IPR004360">
    <property type="entry name" value="Glyas_Fos-R_dOase_dom"/>
</dbReference>
<dbReference type="EMBL" id="JBFAIH010000001">
    <property type="protein sequence ID" value="MEV0361609.1"/>
    <property type="molecule type" value="Genomic_DNA"/>
</dbReference>
<dbReference type="CDD" id="cd07262">
    <property type="entry name" value="VOC_like"/>
    <property type="match status" value="1"/>
</dbReference>
<evidence type="ECO:0000313" key="2">
    <source>
        <dbReference type="EMBL" id="MEV0361609.1"/>
    </source>
</evidence>
<dbReference type="InterPro" id="IPR029068">
    <property type="entry name" value="Glyas_Bleomycin-R_OHBP_Dase"/>
</dbReference>
<comment type="caution">
    <text evidence="2">The sequence shown here is derived from an EMBL/GenBank/DDBJ whole genome shotgun (WGS) entry which is preliminary data.</text>
</comment>
<keyword evidence="3" id="KW-1185">Reference proteome</keyword>
<dbReference type="PANTHER" id="PTHR35006:SF2">
    <property type="entry name" value="GLYOXALASE FAMILY PROTEIN (AFU_ORTHOLOGUE AFUA_5G14830)"/>
    <property type="match status" value="1"/>
</dbReference>
<reference evidence="2 3" key="1">
    <citation type="submission" date="2024-06" db="EMBL/GenBank/DDBJ databases">
        <title>The Natural Products Discovery Center: Release of the First 8490 Sequenced Strains for Exploring Actinobacteria Biosynthetic Diversity.</title>
        <authorList>
            <person name="Kalkreuter E."/>
            <person name="Kautsar S.A."/>
            <person name="Yang D."/>
            <person name="Bader C.D."/>
            <person name="Teijaro C.N."/>
            <person name="Fluegel L."/>
            <person name="Davis C.M."/>
            <person name="Simpson J.R."/>
            <person name="Lauterbach L."/>
            <person name="Steele A.D."/>
            <person name="Gui C."/>
            <person name="Meng S."/>
            <person name="Li G."/>
            <person name="Viehrig K."/>
            <person name="Ye F."/>
            <person name="Su P."/>
            <person name="Kiefer A.F."/>
            <person name="Nichols A."/>
            <person name="Cepeda A.J."/>
            <person name="Yan W."/>
            <person name="Fan B."/>
            <person name="Jiang Y."/>
            <person name="Adhikari A."/>
            <person name="Zheng C.-J."/>
            <person name="Schuster L."/>
            <person name="Cowan T.M."/>
            <person name="Smanski M.J."/>
            <person name="Chevrette M.G."/>
            <person name="De Carvalho L.P.S."/>
            <person name="Shen B."/>
        </authorList>
    </citation>
    <scope>NUCLEOTIDE SEQUENCE [LARGE SCALE GENOMIC DNA]</scope>
    <source>
        <strain evidence="2 3">NPDC050671</strain>
    </source>
</reference>
<dbReference type="PANTHER" id="PTHR35006">
    <property type="entry name" value="GLYOXALASE FAMILY PROTEIN (AFU_ORTHOLOGUE AFUA_5G14830)"/>
    <property type="match status" value="1"/>
</dbReference>
<dbReference type="RefSeq" id="WP_357973324.1">
    <property type="nucleotide sequence ID" value="NZ_JBFAIH010000001.1"/>
</dbReference>
<evidence type="ECO:0000313" key="3">
    <source>
        <dbReference type="Proteomes" id="UP001551658"/>
    </source>
</evidence>
<dbReference type="SUPFAM" id="SSF54593">
    <property type="entry name" value="Glyoxalase/Bleomycin resistance protein/Dihydroxybiphenyl dioxygenase"/>
    <property type="match status" value="1"/>
</dbReference>
<dbReference type="Gene3D" id="3.10.180.10">
    <property type="entry name" value="2,3-Dihydroxybiphenyl 1,2-Dioxygenase, domain 1"/>
    <property type="match status" value="1"/>
</dbReference>
<dbReference type="Pfam" id="PF00903">
    <property type="entry name" value="Glyoxalase"/>
    <property type="match status" value="1"/>
</dbReference>
<organism evidence="2 3">
    <name type="scientific">Nocardia fusca</name>
    <dbReference type="NCBI Taxonomy" id="941183"/>
    <lineage>
        <taxon>Bacteria</taxon>
        <taxon>Bacillati</taxon>
        <taxon>Actinomycetota</taxon>
        <taxon>Actinomycetes</taxon>
        <taxon>Mycobacteriales</taxon>
        <taxon>Nocardiaceae</taxon>
        <taxon>Nocardia</taxon>
    </lineage>
</organism>
<proteinExistence type="predicted"/>